<keyword evidence="2 5" id="KW-0862">Zinc</keyword>
<evidence type="ECO:0000256" key="4">
    <source>
        <dbReference type="PIRSR" id="PIRSR006113-1"/>
    </source>
</evidence>
<evidence type="ECO:0000256" key="1">
    <source>
        <dbReference type="ARBA" id="ARBA00022723"/>
    </source>
</evidence>
<organism evidence="6 7">
    <name type="scientific">Methanocella conradii (strain DSM 24694 / JCM 17849 / CGMCC 1.5162 / HZ254)</name>
    <dbReference type="NCBI Taxonomy" id="1041930"/>
    <lineage>
        <taxon>Archaea</taxon>
        <taxon>Methanobacteriati</taxon>
        <taxon>Methanobacteriota</taxon>
        <taxon>Stenosarchaea group</taxon>
        <taxon>Methanomicrobia</taxon>
        <taxon>Methanocellales</taxon>
        <taxon>Methanocellaceae</taxon>
        <taxon>Methanocella</taxon>
    </lineage>
</organism>
<keyword evidence="1 5" id="KW-0479">Metal-binding</keyword>
<dbReference type="RefSeq" id="WP_014405726.1">
    <property type="nucleotide sequence ID" value="NC_017034.1"/>
</dbReference>
<dbReference type="KEGG" id="mez:Mtc_1132"/>
<evidence type="ECO:0000256" key="3">
    <source>
        <dbReference type="ARBA" id="ARBA00023239"/>
    </source>
</evidence>
<dbReference type="InterPro" id="IPR038418">
    <property type="entry name" value="6-PTP_synth/QueD_sf"/>
</dbReference>
<feature type="active site" description="Charge relay system" evidence="4">
    <location>
        <position position="64"/>
    </location>
</feature>
<proteinExistence type="predicted"/>
<dbReference type="PANTHER" id="PTHR12589:SF7">
    <property type="entry name" value="6-PYRUVOYL TETRAHYDROBIOPTERIN SYNTHASE"/>
    <property type="match status" value="1"/>
</dbReference>
<feature type="active site" description="Charge relay system" evidence="4">
    <location>
        <position position="101"/>
    </location>
</feature>
<dbReference type="Pfam" id="PF01242">
    <property type="entry name" value="PTPS"/>
    <property type="match status" value="1"/>
</dbReference>
<feature type="binding site" evidence="5">
    <location>
        <position position="27"/>
    </location>
    <ligand>
        <name>Zn(2+)</name>
        <dbReference type="ChEBI" id="CHEBI:29105"/>
    </ligand>
</feature>
<keyword evidence="7" id="KW-1185">Reference proteome</keyword>
<dbReference type="GO" id="GO:0046872">
    <property type="term" value="F:metal ion binding"/>
    <property type="evidence" value="ECO:0007669"/>
    <property type="project" value="UniProtKB-KW"/>
</dbReference>
<evidence type="ECO:0000313" key="6">
    <source>
        <dbReference type="EMBL" id="AFC99888.1"/>
    </source>
</evidence>
<comment type="cofactor">
    <cofactor evidence="5">
        <name>Zn(2+)</name>
        <dbReference type="ChEBI" id="CHEBI:29105"/>
    </cofactor>
    <text evidence="5">Binds 1 zinc ion per subunit.</text>
</comment>
<dbReference type="InterPro" id="IPR007115">
    <property type="entry name" value="6-PTP_synth/QueD"/>
</dbReference>
<sequence length="112" mass="12855">MRLGVVEYMDAAHYLPGHETCGKVHGHTYRVELVVEGEKGETGMVMDFYEMKSILKKALSEYDHRCLNEVVDYPSVENLCEAIYNKLLGEITLPFKVRIWEGKGKWCELGDL</sequence>
<evidence type="ECO:0000256" key="2">
    <source>
        <dbReference type="ARBA" id="ARBA00022833"/>
    </source>
</evidence>
<dbReference type="GeneID" id="11971259"/>
<dbReference type="STRING" id="1041930.Mtc_1132"/>
<dbReference type="PANTHER" id="PTHR12589">
    <property type="entry name" value="PYRUVOYL TETRAHYDROBIOPTERIN SYNTHASE"/>
    <property type="match status" value="1"/>
</dbReference>
<reference evidence="6 7" key="1">
    <citation type="journal article" date="2012" name="J. Bacteriol.">
        <title>Complete genome sequence of a thermophilic methanogen, Methanocella conradii HZ254, isolated from Chinese rice field soil.</title>
        <authorList>
            <person name="Lu Z."/>
            <person name="Lu Y."/>
        </authorList>
    </citation>
    <scope>NUCLEOTIDE SEQUENCE [LARGE SCALE GENOMIC DNA]</scope>
    <source>
        <strain evidence="7">DSM 24694 / JCM 17849 / CGMCC 1.5162 / HZ254</strain>
    </source>
</reference>
<dbReference type="AlphaFoldDB" id="H8I7Q3"/>
<feature type="binding site" evidence="5">
    <location>
        <position position="13"/>
    </location>
    <ligand>
        <name>Zn(2+)</name>
        <dbReference type="ChEBI" id="CHEBI:29105"/>
    </ligand>
</feature>
<dbReference type="Gene3D" id="3.30.479.10">
    <property type="entry name" value="6-pyruvoyl tetrahydropterin synthase/QueD"/>
    <property type="match status" value="1"/>
</dbReference>
<dbReference type="OrthoDB" id="6529at2157"/>
<accession>H8I7Q3</accession>
<keyword evidence="3 6" id="KW-0456">Lyase</keyword>
<dbReference type="EC" id="4.2.3.12" evidence="6"/>
<dbReference type="GO" id="GO:0003874">
    <property type="term" value="F:6-pyruvoyltetrahydropterin synthase activity"/>
    <property type="evidence" value="ECO:0007669"/>
    <property type="project" value="UniProtKB-EC"/>
</dbReference>
<dbReference type="PIRSF" id="PIRSF006113">
    <property type="entry name" value="PTP_synth"/>
    <property type="match status" value="1"/>
</dbReference>
<evidence type="ECO:0000313" key="7">
    <source>
        <dbReference type="Proteomes" id="UP000005233"/>
    </source>
</evidence>
<dbReference type="EMBL" id="CP003243">
    <property type="protein sequence ID" value="AFC99888.1"/>
    <property type="molecule type" value="Genomic_DNA"/>
</dbReference>
<dbReference type="Proteomes" id="UP000005233">
    <property type="component" value="Chromosome"/>
</dbReference>
<protein>
    <submittedName>
        <fullName evidence="6">Queuosine biosynthesis protein QueD</fullName>
        <ecNumber evidence="6">4.2.3.12</ecNumber>
    </submittedName>
</protein>
<evidence type="ECO:0000256" key="5">
    <source>
        <dbReference type="PIRSR" id="PIRSR006113-2"/>
    </source>
</evidence>
<feature type="binding site" evidence="5">
    <location>
        <position position="25"/>
    </location>
    <ligand>
        <name>Zn(2+)</name>
        <dbReference type="ChEBI" id="CHEBI:29105"/>
    </ligand>
</feature>
<gene>
    <name evidence="6" type="ordered locus">Mtc_1132</name>
</gene>
<feature type="active site" description="Proton acceptor" evidence="4">
    <location>
        <position position="21"/>
    </location>
</feature>
<name>H8I7Q3_METCZ</name>
<dbReference type="HOGENOM" id="CLU_111016_6_0_2"/>
<dbReference type="eggNOG" id="arCOG02172">
    <property type="taxonomic scope" value="Archaea"/>
</dbReference>
<dbReference type="NCBIfam" id="TIGR03367">
    <property type="entry name" value="queuosine_QueD"/>
    <property type="match status" value="1"/>
</dbReference>
<dbReference type="SUPFAM" id="SSF55620">
    <property type="entry name" value="Tetrahydrobiopterin biosynthesis enzymes-like"/>
    <property type="match status" value="1"/>
</dbReference>